<keyword evidence="3" id="KW-1185">Reference proteome</keyword>
<accession>A0A164RYV2</accession>
<dbReference type="InterPro" id="IPR001810">
    <property type="entry name" value="F-box_dom"/>
</dbReference>
<name>A0A164RYV2_9AGAM</name>
<organism evidence="2 3">
    <name type="scientific">Sistotremastrum niveocremeum HHB9708</name>
    <dbReference type="NCBI Taxonomy" id="1314777"/>
    <lineage>
        <taxon>Eukaryota</taxon>
        <taxon>Fungi</taxon>
        <taxon>Dikarya</taxon>
        <taxon>Basidiomycota</taxon>
        <taxon>Agaricomycotina</taxon>
        <taxon>Agaricomycetes</taxon>
        <taxon>Sistotremastrales</taxon>
        <taxon>Sistotremastraceae</taxon>
        <taxon>Sertulicium</taxon>
        <taxon>Sertulicium niveocremeum</taxon>
    </lineage>
</organism>
<dbReference type="EMBL" id="KV419417">
    <property type="protein sequence ID" value="KZS91005.1"/>
    <property type="molecule type" value="Genomic_DNA"/>
</dbReference>
<dbReference type="CDD" id="cd09917">
    <property type="entry name" value="F-box_SF"/>
    <property type="match status" value="1"/>
</dbReference>
<dbReference type="Pfam" id="PF12937">
    <property type="entry name" value="F-box-like"/>
    <property type="match status" value="1"/>
</dbReference>
<evidence type="ECO:0000313" key="2">
    <source>
        <dbReference type="EMBL" id="KZS91005.1"/>
    </source>
</evidence>
<feature type="domain" description="F-box" evidence="1">
    <location>
        <begin position="1"/>
        <end position="47"/>
    </location>
</feature>
<gene>
    <name evidence="2" type="ORF">SISNIDRAFT_487698</name>
</gene>
<dbReference type="SUPFAM" id="SSF81383">
    <property type="entry name" value="F-box domain"/>
    <property type="match status" value="1"/>
</dbReference>
<proteinExistence type="predicted"/>
<dbReference type="AlphaFoldDB" id="A0A164RYV2"/>
<dbReference type="Proteomes" id="UP000076722">
    <property type="component" value="Unassembled WGS sequence"/>
</dbReference>
<dbReference type="InterPro" id="IPR036047">
    <property type="entry name" value="F-box-like_dom_sf"/>
</dbReference>
<sequence length="518" mass="57520">MSLSTTPPEILLNIMESLSVGDIVRAAQSCSYLRAFVRSNKPLLAKAYDRDYTIHVPLGSTLEEMSSEILYEHAARSVAISTRLCKSINSVPLEPRQSTIYSLEALGTVWDEADRTSFFVRDKILAFLNPDGLFVLLLGPSGKIEKQTRTRLPLVGARYQVAYQMSADEKSLLVVLVTVSPGGNRMQVFEMCVANEGFGAVTTYLDIQPPNMMHNGRCVAIRDPYCVVANSMNVFLVDWRAQIGGLYTVDFCETNDQGVQRNSLLTNIQAVLIHPQDPLLVIFNDDDEREKRPNSGIYIWKTPKSPGIPLNHPRAMTSWNYYWSETRRSLTWKSPFPTQRRGQSKMCPIGFRCLSNSSWILDVMIIGRTTPPEELDSAHGALSDNRPLVRVSFDSSDDWAAHVETTDTSSVTTSPDNISSHGNYRMAGSVSSYTFSDAADQSGLVVAVPNFEDGNGNGSGLIRLTLSAGLWAVDSTSIDEDVRDDKQPLRSTPGPAVFDELTGRLYVRHPRGFQILQY</sequence>
<protein>
    <recommendedName>
        <fullName evidence="1">F-box domain-containing protein</fullName>
    </recommendedName>
</protein>
<dbReference type="PROSITE" id="PS50181">
    <property type="entry name" value="FBOX"/>
    <property type="match status" value="1"/>
</dbReference>
<reference evidence="2 3" key="1">
    <citation type="journal article" date="2016" name="Mol. Biol. Evol.">
        <title>Comparative Genomics of Early-Diverging Mushroom-Forming Fungi Provides Insights into the Origins of Lignocellulose Decay Capabilities.</title>
        <authorList>
            <person name="Nagy L.G."/>
            <person name="Riley R."/>
            <person name="Tritt A."/>
            <person name="Adam C."/>
            <person name="Daum C."/>
            <person name="Floudas D."/>
            <person name="Sun H."/>
            <person name="Yadav J.S."/>
            <person name="Pangilinan J."/>
            <person name="Larsson K.H."/>
            <person name="Matsuura K."/>
            <person name="Barry K."/>
            <person name="Labutti K."/>
            <person name="Kuo R."/>
            <person name="Ohm R.A."/>
            <person name="Bhattacharya S.S."/>
            <person name="Shirouzu T."/>
            <person name="Yoshinaga Y."/>
            <person name="Martin F.M."/>
            <person name="Grigoriev I.V."/>
            <person name="Hibbett D.S."/>
        </authorList>
    </citation>
    <scope>NUCLEOTIDE SEQUENCE [LARGE SCALE GENOMIC DNA]</scope>
    <source>
        <strain evidence="2 3">HHB9708</strain>
    </source>
</reference>
<evidence type="ECO:0000313" key="3">
    <source>
        <dbReference type="Proteomes" id="UP000076722"/>
    </source>
</evidence>
<evidence type="ECO:0000259" key="1">
    <source>
        <dbReference type="PROSITE" id="PS50181"/>
    </source>
</evidence>